<dbReference type="EMBL" id="JABEZU010000001">
    <property type="protein sequence ID" value="NOV95641.1"/>
    <property type="molecule type" value="Genomic_DNA"/>
</dbReference>
<dbReference type="InterPro" id="IPR036388">
    <property type="entry name" value="WH-like_DNA-bd_sf"/>
</dbReference>
<dbReference type="RefSeq" id="WP_171781919.1">
    <property type="nucleotide sequence ID" value="NZ_BAAAML010000002.1"/>
</dbReference>
<dbReference type="InterPro" id="IPR051797">
    <property type="entry name" value="TrmB-like"/>
</dbReference>
<dbReference type="Proteomes" id="UP000757540">
    <property type="component" value="Unassembled WGS sequence"/>
</dbReference>
<proteinExistence type="predicted"/>
<dbReference type="PANTHER" id="PTHR34293:SF1">
    <property type="entry name" value="HTH-TYPE TRANSCRIPTIONAL REGULATOR TRMBL2"/>
    <property type="match status" value="1"/>
</dbReference>
<gene>
    <name evidence="2" type="ORF">HDG69_000194</name>
</gene>
<dbReference type="PANTHER" id="PTHR34293">
    <property type="entry name" value="HTH-TYPE TRANSCRIPTIONAL REGULATOR TRMBL2"/>
    <property type="match status" value="1"/>
</dbReference>
<feature type="domain" description="HTH luxR-type" evidence="1">
    <location>
        <begin position="270"/>
        <end position="327"/>
    </location>
</feature>
<sequence length="333" mass="36597">MLDPDVPQLDSAFDVVGLDTTAQLAYRYVLSKGTVRPVDVANDLAHGGEDSLLTLERLRAAGLVSRSRTGDQYTAVDPRTAVRTLADRTASRLDRVRSAIPQLAEVYEQAESAPVPTAKVRVVQGAAPVGAWYTRLQHEVTGEFLQFDRPPYVLAEENPVEPHVLARGVVWRVVYATEALERPGAWTEMRHAMAQGERARIARTVPTKLAIADRRIALVSPTLDPRRPTALVIEDRALVDVLCTAFEAVWDEAVEIPATSDDLDDAAPPRRGPTRDDLVFLALLASGAKDETIARELGIADRTLRRRTSDLLRRLGASSRFQAGVQASRRGWI</sequence>
<dbReference type="SMART" id="SM00421">
    <property type="entry name" value="HTH_LUXR"/>
    <property type="match status" value="1"/>
</dbReference>
<name>A0ABX2A209_9MICO</name>
<dbReference type="Gene3D" id="1.10.10.10">
    <property type="entry name" value="Winged helix-like DNA-binding domain superfamily/Winged helix DNA-binding domain"/>
    <property type="match status" value="1"/>
</dbReference>
<reference evidence="2 3" key="1">
    <citation type="submission" date="2020-05" db="EMBL/GenBank/DDBJ databases">
        <title>Genomic Encyclopedia of Type Strains, Phase III (KMG-III): the genomes of soil and plant-associated and newly described type strains.</title>
        <authorList>
            <person name="Whitman W."/>
        </authorList>
    </citation>
    <scope>NUCLEOTIDE SEQUENCE [LARGE SCALE GENOMIC DNA]</scope>
    <source>
        <strain evidence="2 3">KCTC 19046</strain>
    </source>
</reference>
<keyword evidence="3" id="KW-1185">Reference proteome</keyword>
<accession>A0ABX2A209</accession>
<evidence type="ECO:0000259" key="1">
    <source>
        <dbReference type="SMART" id="SM00421"/>
    </source>
</evidence>
<organism evidence="2 3">
    <name type="scientific">Isoptericola halotolerans</name>
    <dbReference type="NCBI Taxonomy" id="300560"/>
    <lineage>
        <taxon>Bacteria</taxon>
        <taxon>Bacillati</taxon>
        <taxon>Actinomycetota</taxon>
        <taxon>Actinomycetes</taxon>
        <taxon>Micrococcales</taxon>
        <taxon>Promicromonosporaceae</taxon>
        <taxon>Isoptericola</taxon>
    </lineage>
</organism>
<dbReference type="SUPFAM" id="SSF46894">
    <property type="entry name" value="C-terminal effector domain of the bipartite response regulators"/>
    <property type="match status" value="1"/>
</dbReference>
<evidence type="ECO:0000313" key="2">
    <source>
        <dbReference type="EMBL" id="NOV95641.1"/>
    </source>
</evidence>
<protein>
    <recommendedName>
        <fullName evidence="1">HTH luxR-type domain-containing protein</fullName>
    </recommendedName>
</protein>
<comment type="caution">
    <text evidence="2">The sequence shown here is derived from an EMBL/GenBank/DDBJ whole genome shotgun (WGS) entry which is preliminary data.</text>
</comment>
<evidence type="ECO:0000313" key="3">
    <source>
        <dbReference type="Proteomes" id="UP000757540"/>
    </source>
</evidence>
<dbReference type="InterPro" id="IPR000792">
    <property type="entry name" value="Tscrpt_reg_LuxR_C"/>
</dbReference>
<dbReference type="InterPro" id="IPR016032">
    <property type="entry name" value="Sig_transdc_resp-reg_C-effctor"/>
</dbReference>